<name>A0A2S4W7R3_9BASI</name>
<accession>A0A2S4W7R3</accession>
<feature type="compositionally biased region" description="Polar residues" evidence="1">
    <location>
        <begin position="308"/>
        <end position="317"/>
    </location>
</feature>
<feature type="compositionally biased region" description="Low complexity" evidence="1">
    <location>
        <begin position="182"/>
        <end position="194"/>
    </location>
</feature>
<sequence length="603" mass="68911">MLLERIEILSSCNWERRPAEVLRRLCTTHMGCKCDDGPLSPPDRWTSEKNDLPSEAIDVGILTVEYLLNKLLDLGLEPQYTFQKTKQNASFRTDKHQIHATSHMPQVALHAAHSLSCERQQLGEMRWFLITFYSALCWPSPALLALPPALRREDNSAVFSPLPDLNGPPDDEPLPLHPSQGLTSLAHSATTSSLQNKPVDPPPVSASHGSSGDRKRKTDCAFPTSAHKRTKMPTSEMIHGADKRKKDDLLASAARKKPRLESVKPAIRPNALVRLAHTDRTKNSRKTAPTYEGLQTHGSRNMEVTPPIRNSDSSTNRKFYPETSERFDVCDWKFLILAAPQSLVTFREPPINRYAQRLFKTLERCGSSPQREGERGYFWIKRAQAVPQLHKYMQIKPECAFPSESDYQKDADVRSVALSHVVLSLSDSKLSLDTYEIYSVGIVDRLETIVEANREKIYVLRSKISPTKRIRRISEKRISTIMKYVDNTTKIATFLVVIHLSLFREHKQDVLTTQTIREILTCFQRMWTDTASAQEGLLCKFAWAKRNWALLSLDNPEKITTEFIYQPQNVYRMAWNFVDYWADTNRKSVRAGYGLERSYHNSE</sequence>
<dbReference type="VEuPathDB" id="FungiDB:PSTT_00311"/>
<dbReference type="EMBL" id="PKSL01000002">
    <property type="protein sequence ID" value="POW17717.1"/>
    <property type="molecule type" value="Genomic_DNA"/>
</dbReference>
<feature type="region of interest" description="Disordered" evidence="1">
    <location>
        <begin position="281"/>
        <end position="317"/>
    </location>
</feature>
<protein>
    <submittedName>
        <fullName evidence="2">Uncharacterized protein</fullName>
    </submittedName>
</protein>
<proteinExistence type="predicted"/>
<feature type="non-terminal residue" evidence="2">
    <location>
        <position position="603"/>
    </location>
</feature>
<reference evidence="2" key="1">
    <citation type="submission" date="2017-12" db="EMBL/GenBank/DDBJ databases">
        <title>Gene loss provides genomic basis for host adaptation in cereal stripe rust fungi.</title>
        <authorList>
            <person name="Xia C."/>
        </authorList>
    </citation>
    <scope>NUCLEOTIDE SEQUENCE [LARGE SCALE GENOMIC DNA]</scope>
    <source>
        <strain evidence="2">93-210</strain>
    </source>
</reference>
<evidence type="ECO:0000313" key="2">
    <source>
        <dbReference type="EMBL" id="POW17717.1"/>
    </source>
</evidence>
<evidence type="ECO:0000313" key="3">
    <source>
        <dbReference type="Proteomes" id="UP000239156"/>
    </source>
</evidence>
<keyword evidence="3" id="KW-1185">Reference proteome</keyword>
<dbReference type="AlphaFoldDB" id="A0A2S4W7R3"/>
<dbReference type="VEuPathDB" id="FungiDB:PSHT_07045"/>
<organism evidence="2 3">
    <name type="scientific">Puccinia striiformis</name>
    <dbReference type="NCBI Taxonomy" id="27350"/>
    <lineage>
        <taxon>Eukaryota</taxon>
        <taxon>Fungi</taxon>
        <taxon>Dikarya</taxon>
        <taxon>Basidiomycota</taxon>
        <taxon>Pucciniomycotina</taxon>
        <taxon>Pucciniomycetes</taxon>
        <taxon>Pucciniales</taxon>
        <taxon>Pucciniaceae</taxon>
        <taxon>Puccinia</taxon>
    </lineage>
</organism>
<gene>
    <name evidence="2" type="ORF">PSTT_00311</name>
</gene>
<dbReference type="Proteomes" id="UP000239156">
    <property type="component" value="Unassembled WGS sequence"/>
</dbReference>
<evidence type="ECO:0000256" key="1">
    <source>
        <dbReference type="SAM" id="MobiDB-lite"/>
    </source>
</evidence>
<feature type="region of interest" description="Disordered" evidence="1">
    <location>
        <begin position="160"/>
        <end position="244"/>
    </location>
</feature>
<comment type="caution">
    <text evidence="2">The sequence shown here is derived from an EMBL/GenBank/DDBJ whole genome shotgun (WGS) entry which is preliminary data.</text>
</comment>